<dbReference type="GeneID" id="22913922"/>
<feature type="region of interest" description="Disordered" evidence="1">
    <location>
        <begin position="526"/>
        <end position="572"/>
    </location>
</feature>
<feature type="compositionally biased region" description="Polar residues" evidence="1">
    <location>
        <begin position="554"/>
        <end position="572"/>
    </location>
</feature>
<proteinExistence type="predicted"/>
<name>A0A023B3E1_GRENI</name>
<feature type="compositionally biased region" description="Basic and acidic residues" evidence="1">
    <location>
        <begin position="526"/>
        <end position="540"/>
    </location>
</feature>
<dbReference type="AlphaFoldDB" id="A0A023B3E1"/>
<comment type="caution">
    <text evidence="3">The sequence shown here is derived from an EMBL/GenBank/DDBJ whole genome shotgun (WGS) entry which is preliminary data.</text>
</comment>
<feature type="domain" description="25S rRNA (uridine-N(3))-methyltransferase BMT5-like" evidence="2">
    <location>
        <begin position="64"/>
        <end position="210"/>
    </location>
</feature>
<dbReference type="Proteomes" id="UP000019763">
    <property type="component" value="Unassembled WGS sequence"/>
</dbReference>
<reference evidence="3" key="1">
    <citation type="submission" date="2013-12" db="EMBL/GenBank/DDBJ databases">
        <authorList>
            <person name="Omoto C.K."/>
            <person name="Sibley D."/>
            <person name="Venepally P."/>
            <person name="Hadjithomas M."/>
            <person name="Karamycheva S."/>
            <person name="Brunk B."/>
            <person name="Roos D."/>
            <person name="Caler E."/>
            <person name="Lorenzi H."/>
        </authorList>
    </citation>
    <scope>NUCLEOTIDE SEQUENCE</scope>
</reference>
<evidence type="ECO:0000313" key="3">
    <source>
        <dbReference type="EMBL" id="EZG55516.1"/>
    </source>
</evidence>
<dbReference type="RefSeq" id="XP_011131502.1">
    <property type="nucleotide sequence ID" value="XM_011133200.1"/>
</dbReference>
<keyword evidence="4" id="KW-1185">Reference proteome</keyword>
<evidence type="ECO:0000259" key="2">
    <source>
        <dbReference type="Pfam" id="PF10354"/>
    </source>
</evidence>
<evidence type="ECO:0000313" key="4">
    <source>
        <dbReference type="Proteomes" id="UP000019763"/>
    </source>
</evidence>
<dbReference type="VEuPathDB" id="CryptoDB:GNI_111260"/>
<dbReference type="InterPro" id="IPR019446">
    <property type="entry name" value="BMT5-like"/>
</dbReference>
<accession>A0A023B3E1</accession>
<evidence type="ECO:0000256" key="1">
    <source>
        <dbReference type="SAM" id="MobiDB-lite"/>
    </source>
</evidence>
<organism evidence="3 4">
    <name type="scientific">Gregarina niphandrodes</name>
    <name type="common">Septate eugregarine</name>
    <dbReference type="NCBI Taxonomy" id="110365"/>
    <lineage>
        <taxon>Eukaryota</taxon>
        <taxon>Sar</taxon>
        <taxon>Alveolata</taxon>
        <taxon>Apicomplexa</taxon>
        <taxon>Conoidasida</taxon>
        <taxon>Gregarinasina</taxon>
        <taxon>Eugregarinorida</taxon>
        <taxon>Gregarinidae</taxon>
        <taxon>Gregarina</taxon>
    </lineage>
</organism>
<dbReference type="GO" id="GO:0070042">
    <property type="term" value="F:rRNA (uridine-N3-)-methyltransferase activity"/>
    <property type="evidence" value="ECO:0007669"/>
    <property type="project" value="InterPro"/>
</dbReference>
<dbReference type="Pfam" id="PF10354">
    <property type="entry name" value="BMT5-like"/>
    <property type="match status" value="1"/>
</dbReference>
<dbReference type="EMBL" id="AFNH02000832">
    <property type="protein sequence ID" value="EZG55516.1"/>
    <property type="molecule type" value="Genomic_DNA"/>
</dbReference>
<dbReference type="GO" id="GO:0070475">
    <property type="term" value="P:rRNA base methylation"/>
    <property type="evidence" value="ECO:0007669"/>
    <property type="project" value="InterPro"/>
</dbReference>
<protein>
    <submittedName>
        <fullName evidence="3">Nuclear protein Es2</fullName>
    </submittedName>
</protein>
<dbReference type="OrthoDB" id="273345at2759"/>
<sequence length="590" mass="66691">MKIVLCGEGDFSFGRWLAASIKHHHKSMKAVANGVPYRKRAFDDELFSLDYILLLLNVEELPKELHMIATSLDSREEVLKKYPDALSHLDYLETPCRYPSREVRHGVDACTMACDADRVIWNHPHAGIESADVHHDLIRRFLKNVFRPQVVDEVERDGGPPQAMPLETKSLETKSLEPSPVETRLVVPMLVEVVVTLIEGQFEQWNLIDLLCHGNDQPECTPMISLLNISPFFLLIKDSRRLLKTAHFYSPFKTTEEEEDGGEYDKDRYGRIVLSEDDYNRRLEAIIAKQYFPIVHEQKELATTLAATTLNNDEGDHDEGHSQETNNARQTINEFQLSHTTEDNAAADKMMQLDKLKISRTKAKMLTDSDTYNKHQQRLRDGRGDGLIFHRHASQNALMFGVKNDEKELRALMNQSEVPELTLGDPLQAAISSSHTCAIQDAPSKNDGNSVAVLETGGTVIIRPVNTSWGLNEESSTRADISRQIAEVTRKKALQQEQLTSGIFTKDLDSRIVERTPATYLLQEPSKEERTAEKLRDSHVKTKKDKIRVKESRFGQSTAGGNRSGYHTASNSTLLNSQLGKILSRKLRGE</sequence>
<gene>
    <name evidence="3" type="ORF">GNI_111260</name>
</gene>